<dbReference type="InterPro" id="IPR006118">
    <property type="entry name" value="Recombinase_CS"/>
</dbReference>
<dbReference type="Proteomes" id="UP000000433">
    <property type="component" value="Chromosome"/>
</dbReference>
<name>A0A916NVZ1_DEHMC</name>
<gene>
    <name evidence="9" type="ordered locus">cbdbA1480</name>
</gene>
<dbReference type="PANTHER" id="PTHR30461">
    <property type="entry name" value="DNA-INVERTASE FROM LAMBDOID PROPHAGE"/>
    <property type="match status" value="1"/>
</dbReference>
<evidence type="ECO:0000256" key="3">
    <source>
        <dbReference type="ARBA" id="ARBA00023172"/>
    </source>
</evidence>
<proteinExistence type="predicted"/>
<dbReference type="EMBL" id="AJ965256">
    <property type="protein sequence ID" value="CAI83502.1"/>
    <property type="molecule type" value="Genomic_DNA"/>
</dbReference>
<evidence type="ECO:0000256" key="1">
    <source>
        <dbReference type="ARBA" id="ARBA00022908"/>
    </source>
</evidence>
<dbReference type="InterPro" id="IPR006119">
    <property type="entry name" value="Resolv_N"/>
</dbReference>
<keyword evidence="3" id="KW-0233">DNA recombination</keyword>
<evidence type="ECO:0000313" key="9">
    <source>
        <dbReference type="EMBL" id="CAI83502.1"/>
    </source>
</evidence>
<dbReference type="PANTHER" id="PTHR30461:SF23">
    <property type="entry name" value="DNA RECOMBINASE-RELATED"/>
    <property type="match status" value="1"/>
</dbReference>
<dbReference type="PROSITE" id="PS00397">
    <property type="entry name" value="RECOMBINASES_1"/>
    <property type="match status" value="1"/>
</dbReference>
<accession>A0A916NVZ1</accession>
<dbReference type="InterPro" id="IPR036162">
    <property type="entry name" value="Resolvase-like_N_sf"/>
</dbReference>
<dbReference type="CDD" id="cd00338">
    <property type="entry name" value="Ser_Recombinase"/>
    <property type="match status" value="1"/>
</dbReference>
<dbReference type="SMART" id="SM00857">
    <property type="entry name" value="Resolvase"/>
    <property type="match status" value="1"/>
</dbReference>
<feature type="domain" description="Resolvase/invertase-type recombinase catalytic" evidence="7">
    <location>
        <begin position="6"/>
        <end position="155"/>
    </location>
</feature>
<organism evidence="9 10">
    <name type="scientific">Dehalococcoides mccartyi (strain CBDB1)</name>
    <dbReference type="NCBI Taxonomy" id="255470"/>
    <lineage>
        <taxon>Bacteria</taxon>
        <taxon>Bacillati</taxon>
        <taxon>Chloroflexota</taxon>
        <taxon>Dehalococcoidia</taxon>
        <taxon>Dehalococcoidales</taxon>
        <taxon>Dehalococcoidaceae</taxon>
        <taxon>Dehalococcoides</taxon>
    </lineage>
</organism>
<dbReference type="InterPro" id="IPR038109">
    <property type="entry name" value="DNA_bind_recomb_sf"/>
</dbReference>
<dbReference type="SUPFAM" id="SSF53041">
    <property type="entry name" value="Resolvase-like"/>
    <property type="match status" value="1"/>
</dbReference>
<dbReference type="Pfam" id="PF00239">
    <property type="entry name" value="Resolvase"/>
    <property type="match status" value="1"/>
</dbReference>
<dbReference type="GO" id="GO:0003677">
    <property type="term" value="F:DNA binding"/>
    <property type="evidence" value="ECO:0007669"/>
    <property type="project" value="UniProtKB-KW"/>
</dbReference>
<dbReference type="Pfam" id="PF13408">
    <property type="entry name" value="Zn_ribbon_recom"/>
    <property type="match status" value="1"/>
</dbReference>
<dbReference type="PROSITE" id="PS51736">
    <property type="entry name" value="RECOMBINASES_3"/>
    <property type="match status" value="1"/>
</dbReference>
<keyword evidence="1" id="KW-0229">DNA integration</keyword>
<dbReference type="InterPro" id="IPR050639">
    <property type="entry name" value="SSR_resolvase"/>
</dbReference>
<evidence type="ECO:0000313" key="10">
    <source>
        <dbReference type="Proteomes" id="UP000000433"/>
    </source>
</evidence>
<reference evidence="9 10" key="1">
    <citation type="journal article" date="2005" name="Nat. Biotechnol.">
        <title>Genome sequence of the chlorinated compound-respiring bacterium Dehalococcoides species strain CBDB1.</title>
        <authorList>
            <person name="Kube M."/>
            <person name="Beck A."/>
            <person name="Zinder S.H."/>
            <person name="Kuhl H."/>
            <person name="Reinhardt R."/>
            <person name="Adrian L."/>
        </authorList>
    </citation>
    <scope>NUCLEOTIDE SEQUENCE [LARGE SCALE GENOMIC DNA]</scope>
    <source>
        <strain evidence="9 10">CBDB1</strain>
    </source>
</reference>
<evidence type="ECO:0000256" key="5">
    <source>
        <dbReference type="PROSITE-ProRule" id="PRU10137"/>
    </source>
</evidence>
<dbReference type="PROSITE" id="PS51737">
    <property type="entry name" value="RECOMBINASE_DNA_BIND"/>
    <property type="match status" value="1"/>
</dbReference>
<feature type="domain" description="Recombinase" evidence="8">
    <location>
        <begin position="162"/>
        <end position="299"/>
    </location>
</feature>
<dbReference type="Gene3D" id="3.40.50.1390">
    <property type="entry name" value="Resolvase, N-terminal catalytic domain"/>
    <property type="match status" value="1"/>
</dbReference>
<dbReference type="GO" id="GO:0015074">
    <property type="term" value="P:DNA integration"/>
    <property type="evidence" value="ECO:0007669"/>
    <property type="project" value="UniProtKB-KW"/>
</dbReference>
<dbReference type="Gene3D" id="3.90.1750.20">
    <property type="entry name" value="Putative Large Serine Recombinase, Chain B, Domain 2"/>
    <property type="match status" value="1"/>
</dbReference>
<evidence type="ECO:0000259" key="7">
    <source>
        <dbReference type="PROSITE" id="PS51736"/>
    </source>
</evidence>
<keyword evidence="2" id="KW-0238">DNA-binding</keyword>
<dbReference type="KEGG" id="deh:cbdbA1480"/>
<evidence type="ECO:0000256" key="2">
    <source>
        <dbReference type="ARBA" id="ARBA00023125"/>
    </source>
</evidence>
<feature type="compositionally biased region" description="Basic and acidic residues" evidence="6">
    <location>
        <begin position="534"/>
        <end position="545"/>
    </location>
</feature>
<protein>
    <submittedName>
        <fullName evidence="9">Probable site-specific recombinase</fullName>
    </submittedName>
</protein>
<feature type="region of interest" description="Disordered" evidence="6">
    <location>
        <begin position="534"/>
        <end position="555"/>
    </location>
</feature>
<evidence type="ECO:0000256" key="4">
    <source>
        <dbReference type="PIRSR" id="PIRSR606118-50"/>
    </source>
</evidence>
<feature type="active site" description="O-(5'-phospho-DNA)-serine intermediate" evidence="4 5">
    <location>
        <position position="14"/>
    </location>
</feature>
<keyword evidence="10" id="KW-1185">Reference proteome</keyword>
<dbReference type="GO" id="GO:0000150">
    <property type="term" value="F:DNA strand exchange activity"/>
    <property type="evidence" value="ECO:0007669"/>
    <property type="project" value="InterPro"/>
</dbReference>
<dbReference type="Pfam" id="PF07508">
    <property type="entry name" value="Recombinase"/>
    <property type="match status" value="1"/>
</dbReference>
<evidence type="ECO:0000259" key="8">
    <source>
        <dbReference type="PROSITE" id="PS51737"/>
    </source>
</evidence>
<dbReference type="InterPro" id="IPR011109">
    <property type="entry name" value="DNA_bind_recombinase_dom"/>
</dbReference>
<sequence length="555" mass="62932">MTECKRAVAYVRVSSASQVEGYSLDAQERLFTELCKNRDWQSVRIYREEGKSAHVDSIHKRLVFRKLLEDAAKDEFDVVVVHTLDRWSRNLTVTLESLKILGRYGIGLVSIVENLDYSKPDGILFTQMLGAFAQYFSEALSTHVRKGLDQRAYEGKHNGCIPFGYESCWETNEKGEKKQRCEPEHQSGIHIHPKEGQAAEGLFRRYSAGTTTLSQLAAWLNEQGFRTRNTKNLPDANGNLVSGPRLFTSSSVRNILHNPFYAGQITHRGKLMPGAHEALISQELFDLVQLTLRKNSGRSETLKALPDREYLLKGLVRCAYCGMPMWAQTYKSGNSYYREHKASRSIQECPGHGGTIACHVIDKQVRELVSAIELGPRWLEEVLSIISLKDEVDRVKKERDLTITKLHRMARVFMDGLIPEEEYSRQKKLLELSLESLVVPDYDAAQKAGNLILNLPELWSKANLSEQRKILLTMLDAVYVDVKEHRSVIAVKAKPPFRPIFQVAVSKKESKIHILNEPLSHEPSGSSVFLVETGEGRTPRPEKVTQDLLQDYPSI</sequence>
<dbReference type="AlphaFoldDB" id="A0A916NVZ1"/>
<evidence type="ECO:0000256" key="6">
    <source>
        <dbReference type="SAM" id="MobiDB-lite"/>
    </source>
</evidence>
<dbReference type="InterPro" id="IPR025827">
    <property type="entry name" value="Zn_ribbon_recom_dom"/>
</dbReference>